<protein>
    <submittedName>
        <fullName evidence="5">NUDIX hydrolase</fullName>
    </submittedName>
</protein>
<evidence type="ECO:0000256" key="2">
    <source>
        <dbReference type="ARBA" id="ARBA00022801"/>
    </source>
</evidence>
<evidence type="ECO:0000313" key="5">
    <source>
        <dbReference type="EMBL" id="EXM37741.1"/>
    </source>
</evidence>
<dbReference type="Proteomes" id="UP000021369">
    <property type="component" value="Unassembled WGS sequence"/>
</dbReference>
<organism evidence="5 6">
    <name type="scientific">Ruminococcus albus SY3</name>
    <dbReference type="NCBI Taxonomy" id="1341156"/>
    <lineage>
        <taxon>Bacteria</taxon>
        <taxon>Bacillati</taxon>
        <taxon>Bacillota</taxon>
        <taxon>Clostridia</taxon>
        <taxon>Eubacteriales</taxon>
        <taxon>Oscillospiraceae</taxon>
        <taxon>Ruminococcus</taxon>
    </lineage>
</organism>
<dbReference type="InterPro" id="IPR020476">
    <property type="entry name" value="Nudix_hydrolase"/>
</dbReference>
<dbReference type="PRINTS" id="PR00502">
    <property type="entry name" value="NUDIXFAMILY"/>
</dbReference>
<evidence type="ECO:0000259" key="4">
    <source>
        <dbReference type="PROSITE" id="PS51462"/>
    </source>
</evidence>
<proteinExistence type="inferred from homology"/>
<dbReference type="InterPro" id="IPR000086">
    <property type="entry name" value="NUDIX_hydrolase_dom"/>
</dbReference>
<evidence type="ECO:0000256" key="3">
    <source>
        <dbReference type="RuleBase" id="RU003476"/>
    </source>
</evidence>
<dbReference type="Pfam" id="PF21906">
    <property type="entry name" value="WHD_NrtR"/>
    <property type="match status" value="1"/>
</dbReference>
<dbReference type="GO" id="GO:0016787">
    <property type="term" value="F:hydrolase activity"/>
    <property type="evidence" value="ECO:0007669"/>
    <property type="project" value="UniProtKB-KW"/>
</dbReference>
<keyword evidence="2 3" id="KW-0378">Hydrolase</keyword>
<dbReference type="PROSITE" id="PS51462">
    <property type="entry name" value="NUDIX"/>
    <property type="match status" value="1"/>
</dbReference>
<dbReference type="AlphaFoldDB" id="A0A011VR38"/>
<dbReference type="EMBL" id="JEOB01000004">
    <property type="protein sequence ID" value="EXM37741.1"/>
    <property type="molecule type" value="Genomic_DNA"/>
</dbReference>
<dbReference type="InterPro" id="IPR015797">
    <property type="entry name" value="NUDIX_hydrolase-like_dom_sf"/>
</dbReference>
<feature type="domain" description="Nudix hydrolase" evidence="4">
    <location>
        <begin position="10"/>
        <end position="156"/>
    </location>
</feature>
<dbReference type="Gene3D" id="1.10.10.10">
    <property type="entry name" value="Winged helix-like DNA-binding domain superfamily/Winged helix DNA-binding domain"/>
    <property type="match status" value="1"/>
</dbReference>
<dbReference type="Gene3D" id="3.90.79.10">
    <property type="entry name" value="Nucleoside Triphosphate Pyrophosphohydrolase"/>
    <property type="match status" value="1"/>
</dbReference>
<dbReference type="OrthoDB" id="9786141at2"/>
<dbReference type="RefSeq" id="WP_037289598.1">
    <property type="nucleotide sequence ID" value="NZ_JEOB01000004.1"/>
</dbReference>
<dbReference type="CDD" id="cd18873">
    <property type="entry name" value="NUDIX_NadM_like"/>
    <property type="match status" value="1"/>
</dbReference>
<dbReference type="PROSITE" id="PS00893">
    <property type="entry name" value="NUDIX_BOX"/>
    <property type="match status" value="1"/>
</dbReference>
<comment type="caution">
    <text evidence="5">The sequence shown here is derived from an EMBL/GenBank/DDBJ whole genome shotgun (WGS) entry which is preliminary data.</text>
</comment>
<dbReference type="InterPro" id="IPR020084">
    <property type="entry name" value="NUDIX_hydrolase_CS"/>
</dbReference>
<gene>
    <name evidence="5" type="ORF">RASY3_15475</name>
</gene>
<keyword evidence="6" id="KW-1185">Reference proteome</keyword>
<dbReference type="InterPro" id="IPR036390">
    <property type="entry name" value="WH_DNA-bd_sf"/>
</dbReference>
<dbReference type="Pfam" id="PF00293">
    <property type="entry name" value="NUDIX"/>
    <property type="match status" value="1"/>
</dbReference>
<dbReference type="SUPFAM" id="SSF55811">
    <property type="entry name" value="Nudix"/>
    <property type="match status" value="1"/>
</dbReference>
<dbReference type="PANTHER" id="PTHR43736">
    <property type="entry name" value="ADP-RIBOSE PYROPHOSPHATASE"/>
    <property type="match status" value="1"/>
</dbReference>
<evidence type="ECO:0000313" key="6">
    <source>
        <dbReference type="Proteomes" id="UP000021369"/>
    </source>
</evidence>
<sequence>MSDLYSLENYDRPSVAADAVVFGIDNIKAEDKKNLDTKKLKLLLVKRGEEPFMGSYSLPGGFLRKGETIEEAAVRELQEEAGVIEPKLINLGVYSRPDRDPRGWIISCCFIALTNTVELSTAAGSDAESAHWLDLEATDTNEGLTLKLHYNGEVVYENSCGKTLSDKLAFDHGNMILDAFLKLRDEVINHDMIFGLMPEYFTISDLQQPYEAITGIHISPQGFRKKVIGKLTETEFFDEAAAHRTSKLYRKA</sequence>
<name>A0A011VR38_RUMAL</name>
<dbReference type="PATRIC" id="fig|1341156.4.peg.2688"/>
<evidence type="ECO:0000256" key="1">
    <source>
        <dbReference type="ARBA" id="ARBA00005582"/>
    </source>
</evidence>
<dbReference type="InterPro" id="IPR036388">
    <property type="entry name" value="WH-like_DNA-bd_sf"/>
</dbReference>
<dbReference type="SUPFAM" id="SSF46785">
    <property type="entry name" value="Winged helix' DNA-binding domain"/>
    <property type="match status" value="1"/>
</dbReference>
<dbReference type="PANTHER" id="PTHR43736:SF1">
    <property type="entry name" value="DIHYDRONEOPTERIN TRIPHOSPHATE DIPHOSPHATASE"/>
    <property type="match status" value="1"/>
</dbReference>
<accession>A0A011VR38</accession>
<dbReference type="InterPro" id="IPR054105">
    <property type="entry name" value="WHD_NrtR"/>
</dbReference>
<comment type="similarity">
    <text evidence="1 3">Belongs to the Nudix hydrolase family.</text>
</comment>
<reference evidence="5 6" key="1">
    <citation type="submission" date="2013-06" db="EMBL/GenBank/DDBJ databases">
        <title>Rumen cellulosomics: divergent fiber-degrading strategies revealed by comparative genome-wide analysis of six Ruminococcal strains.</title>
        <authorList>
            <person name="Dassa B."/>
            <person name="Borovok I."/>
            <person name="Lamed R."/>
            <person name="Flint H."/>
            <person name="Yeoman C.J."/>
            <person name="White B."/>
            <person name="Bayer E.A."/>
        </authorList>
    </citation>
    <scope>NUCLEOTIDE SEQUENCE [LARGE SCALE GENOMIC DNA]</scope>
    <source>
        <strain evidence="5 6">SY3</strain>
    </source>
</reference>